<comment type="caution">
    <text evidence="1">The sequence shown here is derived from an EMBL/GenBank/DDBJ whole genome shotgun (WGS) entry which is preliminary data.</text>
</comment>
<dbReference type="EMBL" id="SRSD01000006">
    <property type="protein sequence ID" value="KAA0891321.1"/>
    <property type="molecule type" value="Genomic_DNA"/>
</dbReference>
<dbReference type="InterPro" id="IPR015943">
    <property type="entry name" value="WD40/YVTN_repeat-like_dom_sf"/>
</dbReference>
<gene>
    <name evidence="1" type="ORF">ET418_11090</name>
</gene>
<dbReference type="OrthoDB" id="5706299at2"/>
<dbReference type="AlphaFoldDB" id="A0A5A9XI32"/>
<protein>
    <submittedName>
        <fullName evidence="1">Uncharacterized protein</fullName>
    </submittedName>
</protein>
<dbReference type="Proteomes" id="UP000324298">
    <property type="component" value="Unassembled WGS sequence"/>
</dbReference>
<dbReference type="InterPro" id="IPR036278">
    <property type="entry name" value="Sialidase_sf"/>
</dbReference>
<dbReference type="PROSITE" id="PS51257">
    <property type="entry name" value="PROKAR_LIPOPROTEIN"/>
    <property type="match status" value="1"/>
</dbReference>
<accession>A0A5A9XI32</accession>
<organism evidence="1 2">
    <name type="scientific">Oryzomonas rubra</name>
    <dbReference type="NCBI Taxonomy" id="2509454"/>
    <lineage>
        <taxon>Bacteria</taxon>
        <taxon>Pseudomonadati</taxon>
        <taxon>Thermodesulfobacteriota</taxon>
        <taxon>Desulfuromonadia</taxon>
        <taxon>Geobacterales</taxon>
        <taxon>Geobacteraceae</taxon>
        <taxon>Oryzomonas</taxon>
    </lineage>
</organism>
<name>A0A5A9XI32_9BACT</name>
<keyword evidence="2" id="KW-1185">Reference proteome</keyword>
<dbReference type="Gene3D" id="2.130.10.10">
    <property type="entry name" value="YVTN repeat-like/Quinoprotein amine dehydrogenase"/>
    <property type="match status" value="1"/>
</dbReference>
<reference evidence="1 2" key="1">
    <citation type="submission" date="2019-04" db="EMBL/GenBank/DDBJ databases">
        <title>Geobacter ruber sp. nov., ferric-reducing bacteria isolated from paddy soil.</title>
        <authorList>
            <person name="Xu Z."/>
            <person name="Masuda Y."/>
            <person name="Itoh H."/>
            <person name="Senoo K."/>
        </authorList>
    </citation>
    <scope>NUCLEOTIDE SEQUENCE [LARGE SCALE GENOMIC DNA]</scope>
    <source>
        <strain evidence="1 2">Red88</strain>
    </source>
</reference>
<sequence>MRCMHLIAVSLFLLLVAGCGNLTKPMDFYFTTQTNVAQSATITSNTITILGNQFEADISIVNGQYSIDGGAYTSVPGKIKLNQTLTIQHTSASDISTATTTTVTVGGYTTTFTSITSSALVFATQSSVFLKTLIESNSLKLPASLSASSAISISNGEYAISTDGGTTWSSYTSAAGTVEPGQRLKVRQTSSAATNTDVVTTVTVSGLSPITFTTHTGTTFSFTTQNDVDLSTQLVSDSFTLPSYLAASTAISIVNGEYATSPDGGTTWTEYASAASTVDPGQLLRVRQTSSAAEATSTLTTVTVGSTPITFTTVTKSIPKDSSGKILVLTFQPSPSLNPPNTYFGISATIKNTDTVSATVTVNWKATTSTGAVVASDSFTTGVILAGQTVTNTYVTSQSPLLTTTYDSIATWSVVSVVRN</sequence>
<proteinExistence type="predicted"/>
<dbReference type="RefSeq" id="WP_149307684.1">
    <property type="nucleotide sequence ID" value="NZ_SRSD01000006.1"/>
</dbReference>
<dbReference type="SUPFAM" id="SSF50939">
    <property type="entry name" value="Sialidases"/>
    <property type="match status" value="1"/>
</dbReference>
<evidence type="ECO:0000313" key="1">
    <source>
        <dbReference type="EMBL" id="KAA0891321.1"/>
    </source>
</evidence>
<evidence type="ECO:0000313" key="2">
    <source>
        <dbReference type="Proteomes" id="UP000324298"/>
    </source>
</evidence>